<evidence type="ECO:0000313" key="3">
    <source>
        <dbReference type="EMBL" id="MCZ2722547.1"/>
    </source>
</evidence>
<accession>A0ABT4JVY9</accession>
<feature type="signal peptide" evidence="1">
    <location>
        <begin position="1"/>
        <end position="20"/>
    </location>
</feature>
<keyword evidence="1" id="KW-0732">Signal</keyword>
<sequence>MGYKYILGLALMVLLSACTNQPVKQGYVSLPVFEAWFDDKIVFYVTTDISDRKMAKEMNANYVPRLRNTIPKYPKPPSVRTALERVYAFPNSHQTRNVFPSAPDPVGAENRDKQYSPLWLMYNVVWLDSSKAYTLKSEGAIYDAEEKGLVSIERTNIVVNCPVVHPPI</sequence>
<keyword evidence="4" id="KW-1185">Reference proteome</keyword>
<name>A0ABT4JVY9_9GAMM</name>
<evidence type="ECO:0000313" key="4">
    <source>
        <dbReference type="Proteomes" id="UP001149719"/>
    </source>
</evidence>
<evidence type="ECO:0000256" key="1">
    <source>
        <dbReference type="SAM" id="SignalP"/>
    </source>
</evidence>
<evidence type="ECO:0000259" key="2">
    <source>
        <dbReference type="Pfam" id="PF24298"/>
    </source>
</evidence>
<gene>
    <name evidence="3" type="ORF">O1D97_13250</name>
</gene>
<feature type="chain" id="PRO_5045132153" description="DUF7482 domain-containing protein" evidence="1">
    <location>
        <begin position="21"/>
        <end position="168"/>
    </location>
</feature>
<proteinExistence type="predicted"/>
<dbReference type="Pfam" id="PF24298">
    <property type="entry name" value="DUF7482"/>
    <property type="match status" value="1"/>
</dbReference>
<organism evidence="3 4">
    <name type="scientific">Marinomonas phaeophyticola</name>
    <dbReference type="NCBI Taxonomy" id="3004091"/>
    <lineage>
        <taxon>Bacteria</taxon>
        <taxon>Pseudomonadati</taxon>
        <taxon>Pseudomonadota</taxon>
        <taxon>Gammaproteobacteria</taxon>
        <taxon>Oceanospirillales</taxon>
        <taxon>Oceanospirillaceae</taxon>
        <taxon>Marinomonas</taxon>
    </lineage>
</organism>
<dbReference type="Proteomes" id="UP001149719">
    <property type="component" value="Unassembled WGS sequence"/>
</dbReference>
<comment type="caution">
    <text evidence="3">The sequence shown here is derived from an EMBL/GenBank/DDBJ whole genome shotgun (WGS) entry which is preliminary data.</text>
</comment>
<dbReference type="EMBL" id="JAPUBN010000018">
    <property type="protein sequence ID" value="MCZ2722547.1"/>
    <property type="molecule type" value="Genomic_DNA"/>
</dbReference>
<dbReference type="RefSeq" id="WP_269126248.1">
    <property type="nucleotide sequence ID" value="NZ_JAPUBN010000018.1"/>
</dbReference>
<dbReference type="PROSITE" id="PS51257">
    <property type="entry name" value="PROKAR_LIPOPROTEIN"/>
    <property type="match status" value="1"/>
</dbReference>
<reference evidence="3" key="1">
    <citation type="submission" date="2022-12" db="EMBL/GenBank/DDBJ databases">
        <title>Marinomonas 15G1-11 sp. nov, isolated from marine algae.</title>
        <authorList>
            <person name="Butt M."/>
            <person name="Choi D.G."/>
            <person name="Kim J.M."/>
            <person name="Lee J.K."/>
            <person name="Baek J.H."/>
            <person name="Jeon C.O."/>
        </authorList>
    </citation>
    <scope>NUCLEOTIDE SEQUENCE</scope>
    <source>
        <strain evidence="3">15G1-11</strain>
    </source>
</reference>
<dbReference type="InterPro" id="IPR055905">
    <property type="entry name" value="DUF7482"/>
</dbReference>
<protein>
    <recommendedName>
        <fullName evidence="2">DUF7482 domain-containing protein</fullName>
    </recommendedName>
</protein>
<feature type="domain" description="DUF7482" evidence="2">
    <location>
        <begin position="40"/>
        <end position="165"/>
    </location>
</feature>